<keyword evidence="3" id="KW-0663">Pyridoxal phosphate</keyword>
<dbReference type="SUPFAM" id="SSF56752">
    <property type="entry name" value="D-aminoacid aminotransferase-like PLP-dependent enzymes"/>
    <property type="match status" value="1"/>
</dbReference>
<dbReference type="PANTHER" id="PTHR42743">
    <property type="entry name" value="AMINO-ACID AMINOTRANSFERASE"/>
    <property type="match status" value="1"/>
</dbReference>
<keyword evidence="12" id="KW-1185">Reference proteome</keyword>
<comment type="cofactor">
    <cofactor evidence="1">
        <name>pyridoxal 5'-phosphate</name>
        <dbReference type="ChEBI" id="CHEBI:597326"/>
    </cofactor>
</comment>
<dbReference type="GO" id="GO:0046656">
    <property type="term" value="P:folic acid biosynthetic process"/>
    <property type="evidence" value="ECO:0007669"/>
    <property type="project" value="UniProtKB-KW"/>
</dbReference>
<dbReference type="InterPro" id="IPR043131">
    <property type="entry name" value="BCAT-like_N"/>
</dbReference>
<protein>
    <recommendedName>
        <fullName evidence="9">Aminodeoxychorismate lyase</fullName>
        <ecNumber evidence="6">4.1.3.38</ecNumber>
    </recommendedName>
    <alternativeName>
        <fullName evidence="10">4-amino-4-deoxychorismate lyase</fullName>
    </alternativeName>
</protein>
<evidence type="ECO:0000256" key="2">
    <source>
        <dbReference type="ARBA" id="ARBA00009320"/>
    </source>
</evidence>
<comment type="pathway">
    <text evidence="5">Cofactor biosynthesis; tetrahydrofolate biosynthesis; 4-aminobenzoate from chorismate: step 2/2.</text>
</comment>
<dbReference type="GO" id="GO:0005829">
    <property type="term" value="C:cytosol"/>
    <property type="evidence" value="ECO:0007669"/>
    <property type="project" value="TreeGrafter"/>
</dbReference>
<dbReference type="Pfam" id="PF01063">
    <property type="entry name" value="Aminotran_4"/>
    <property type="match status" value="1"/>
</dbReference>
<dbReference type="GO" id="GO:0008652">
    <property type="term" value="P:amino acid biosynthetic process"/>
    <property type="evidence" value="ECO:0007669"/>
    <property type="project" value="UniProtKB-ARBA"/>
</dbReference>
<dbReference type="AlphaFoldDB" id="A0A1N6EKB5"/>
<evidence type="ECO:0000256" key="5">
    <source>
        <dbReference type="ARBA" id="ARBA00035633"/>
    </source>
</evidence>
<dbReference type="RefSeq" id="WP_074200966.1">
    <property type="nucleotide sequence ID" value="NZ_FSRE01000002.1"/>
</dbReference>
<evidence type="ECO:0000256" key="1">
    <source>
        <dbReference type="ARBA" id="ARBA00001933"/>
    </source>
</evidence>
<dbReference type="Gene3D" id="3.20.10.10">
    <property type="entry name" value="D-amino Acid Aminotransferase, subunit A, domain 2"/>
    <property type="match status" value="1"/>
</dbReference>
<reference evidence="11 12" key="1">
    <citation type="submission" date="2016-11" db="EMBL/GenBank/DDBJ databases">
        <authorList>
            <person name="Jaros S."/>
            <person name="Januszkiewicz K."/>
            <person name="Wedrychowicz H."/>
        </authorList>
    </citation>
    <scope>NUCLEOTIDE SEQUENCE [LARGE SCALE GENOMIC DNA]</scope>
    <source>
        <strain evidence="11 12">DSM 17737</strain>
    </source>
</reference>
<dbReference type="Gene3D" id="3.30.470.10">
    <property type="match status" value="1"/>
</dbReference>
<evidence type="ECO:0000313" key="11">
    <source>
        <dbReference type="EMBL" id="SIN83420.1"/>
    </source>
</evidence>
<evidence type="ECO:0000256" key="4">
    <source>
        <dbReference type="ARBA" id="ARBA00022909"/>
    </source>
</evidence>
<dbReference type="PANTHER" id="PTHR42743:SF10">
    <property type="entry name" value="D-ALANINE AMINOTRANSFERASE"/>
    <property type="match status" value="1"/>
</dbReference>
<name>A0A1N6EKB5_9GAMM</name>
<dbReference type="EC" id="4.1.3.38" evidence="6"/>
<dbReference type="FunFam" id="3.20.10.10:FF:000002">
    <property type="entry name" value="D-alanine aminotransferase"/>
    <property type="match status" value="1"/>
</dbReference>
<comment type="catalytic activity">
    <reaction evidence="7">
        <text>4-amino-4-deoxychorismate = 4-aminobenzoate + pyruvate + H(+)</text>
        <dbReference type="Rhea" id="RHEA:16201"/>
        <dbReference type="ChEBI" id="CHEBI:15361"/>
        <dbReference type="ChEBI" id="CHEBI:15378"/>
        <dbReference type="ChEBI" id="CHEBI:17836"/>
        <dbReference type="ChEBI" id="CHEBI:58406"/>
        <dbReference type="EC" id="4.1.3.38"/>
    </reaction>
</comment>
<evidence type="ECO:0000256" key="3">
    <source>
        <dbReference type="ARBA" id="ARBA00022898"/>
    </source>
</evidence>
<dbReference type="EMBL" id="FSRE01000002">
    <property type="protein sequence ID" value="SIN83420.1"/>
    <property type="molecule type" value="Genomic_DNA"/>
</dbReference>
<dbReference type="CDD" id="cd01558">
    <property type="entry name" value="D-AAT_like"/>
    <property type="match status" value="1"/>
</dbReference>
<evidence type="ECO:0000256" key="7">
    <source>
        <dbReference type="ARBA" id="ARBA00049529"/>
    </source>
</evidence>
<sequence length="291" mass="32764">MSTQTAWLNGEWQPLEAARVSPLDRGFLFGDGVYEVIPVYERRVFAFKPHLQRLKHSLEATGIPNPHTDEEWEALCNSLVERHPWTDQYLYIQVTRGVQPKRDHLPQNCLVPTVFAYTSELKPMDEAVLQRGVRCITTQDIRWQRCDIKAITLLANVMMKLEAQRAGADDAILIRNGMVSEGTASNVMIVEGQSLVTPPLDHHLLGGITRQILLNCAPAIGLLPVEEPISIQRLYQADEIWLTSSTKEALPVVELDERSVGDGTPGPVWQAMRSHYQQEKQRLVQQRGGAS</sequence>
<evidence type="ECO:0000256" key="9">
    <source>
        <dbReference type="ARBA" id="ARBA00069174"/>
    </source>
</evidence>
<organism evidence="11 12">
    <name type="scientific">Sulfurivirga caldicuralii</name>
    <dbReference type="NCBI Taxonomy" id="364032"/>
    <lineage>
        <taxon>Bacteria</taxon>
        <taxon>Pseudomonadati</taxon>
        <taxon>Pseudomonadota</taxon>
        <taxon>Gammaproteobacteria</taxon>
        <taxon>Thiotrichales</taxon>
        <taxon>Piscirickettsiaceae</taxon>
        <taxon>Sulfurivirga</taxon>
    </lineage>
</organism>
<evidence type="ECO:0000256" key="8">
    <source>
        <dbReference type="ARBA" id="ARBA00054027"/>
    </source>
</evidence>
<dbReference type="GO" id="GO:0008696">
    <property type="term" value="F:4-amino-4-deoxychorismate lyase activity"/>
    <property type="evidence" value="ECO:0007669"/>
    <property type="project" value="UniProtKB-EC"/>
</dbReference>
<dbReference type="OrthoDB" id="21319at2"/>
<comment type="similarity">
    <text evidence="2">Belongs to the class-IV pyridoxal-phosphate-dependent aminotransferase family.</text>
</comment>
<dbReference type="InterPro" id="IPR001544">
    <property type="entry name" value="Aminotrans_IV"/>
</dbReference>
<evidence type="ECO:0000256" key="10">
    <source>
        <dbReference type="ARBA" id="ARBA00080135"/>
    </source>
</evidence>
<evidence type="ECO:0000256" key="6">
    <source>
        <dbReference type="ARBA" id="ARBA00035676"/>
    </source>
</evidence>
<dbReference type="Proteomes" id="UP000198461">
    <property type="component" value="Unassembled WGS sequence"/>
</dbReference>
<proteinExistence type="inferred from homology"/>
<accession>A0A1N6EKB5</accession>
<dbReference type="InterPro" id="IPR043132">
    <property type="entry name" value="BCAT-like_C"/>
</dbReference>
<comment type="function">
    <text evidence="8">Involved in the biosynthesis of p-aminobenzoate (PABA), a precursor of tetrahydrofolate. Converts 4-amino-4-deoxychorismate into 4-aminobenzoate (PABA) and pyruvate.</text>
</comment>
<evidence type="ECO:0000313" key="12">
    <source>
        <dbReference type="Proteomes" id="UP000198461"/>
    </source>
</evidence>
<keyword evidence="4" id="KW-0289">Folate biosynthesis</keyword>
<dbReference type="STRING" id="364032.SAMN05443662_0649"/>
<gene>
    <name evidence="11" type="ORF">SAMN05443662_0649</name>
</gene>
<dbReference type="InterPro" id="IPR036038">
    <property type="entry name" value="Aminotransferase-like"/>
</dbReference>
<dbReference type="InterPro" id="IPR050571">
    <property type="entry name" value="Class-IV_PLP-Dep_Aminotrnsfr"/>
</dbReference>